<sequence>MCLLFHSWSKWSDPVSMKWDYYDNIAGKHIQYIRKVQLRTCHSCGLVERNFLEE</sequence>
<reference evidence="1" key="1">
    <citation type="submission" date="2020-03" db="EMBL/GenBank/DDBJ databases">
        <title>The deep terrestrial virosphere.</title>
        <authorList>
            <person name="Holmfeldt K."/>
            <person name="Nilsson E."/>
            <person name="Simone D."/>
            <person name="Lopez-Fernandez M."/>
            <person name="Wu X."/>
            <person name="de Brujin I."/>
            <person name="Lundin D."/>
            <person name="Andersson A."/>
            <person name="Bertilsson S."/>
            <person name="Dopson M."/>
        </authorList>
    </citation>
    <scope>NUCLEOTIDE SEQUENCE</scope>
    <source>
        <strain evidence="1">TM448A01221</strain>
        <strain evidence="2">TM448B02997</strain>
    </source>
</reference>
<organism evidence="1">
    <name type="scientific">viral metagenome</name>
    <dbReference type="NCBI Taxonomy" id="1070528"/>
    <lineage>
        <taxon>unclassified sequences</taxon>
        <taxon>metagenomes</taxon>
        <taxon>organismal metagenomes</taxon>
    </lineage>
</organism>
<dbReference type="EMBL" id="MT144115">
    <property type="protein sequence ID" value="QJA49051.1"/>
    <property type="molecule type" value="Genomic_DNA"/>
</dbReference>
<evidence type="ECO:0000313" key="2">
    <source>
        <dbReference type="EMBL" id="QJI02186.1"/>
    </source>
</evidence>
<name>A0A6H1ZNP8_9ZZZZ</name>
<evidence type="ECO:0000313" key="1">
    <source>
        <dbReference type="EMBL" id="QJA49051.1"/>
    </source>
</evidence>
<dbReference type="EMBL" id="MT144981">
    <property type="protein sequence ID" value="QJI02186.1"/>
    <property type="molecule type" value="Genomic_DNA"/>
</dbReference>
<protein>
    <submittedName>
        <fullName evidence="1">Uncharacterized protein</fullName>
    </submittedName>
</protein>
<gene>
    <name evidence="1" type="ORF">TM448A01221_0016</name>
    <name evidence="2" type="ORF">TM448B02997_0006</name>
</gene>
<accession>A0A6H1ZNP8</accession>
<dbReference type="AlphaFoldDB" id="A0A6H1ZNP8"/>
<proteinExistence type="predicted"/>